<dbReference type="Proteomes" id="UP000805193">
    <property type="component" value="Unassembled WGS sequence"/>
</dbReference>
<organism evidence="1 2">
    <name type="scientific">Ixodes persulcatus</name>
    <name type="common">Taiga tick</name>
    <dbReference type="NCBI Taxonomy" id="34615"/>
    <lineage>
        <taxon>Eukaryota</taxon>
        <taxon>Metazoa</taxon>
        <taxon>Ecdysozoa</taxon>
        <taxon>Arthropoda</taxon>
        <taxon>Chelicerata</taxon>
        <taxon>Arachnida</taxon>
        <taxon>Acari</taxon>
        <taxon>Parasitiformes</taxon>
        <taxon>Ixodida</taxon>
        <taxon>Ixodoidea</taxon>
        <taxon>Ixodidae</taxon>
        <taxon>Ixodinae</taxon>
        <taxon>Ixodes</taxon>
    </lineage>
</organism>
<proteinExistence type="predicted"/>
<reference evidence="1 2" key="1">
    <citation type="journal article" date="2020" name="Cell">
        <title>Large-Scale Comparative Analyses of Tick Genomes Elucidate Their Genetic Diversity and Vector Capacities.</title>
        <authorList>
            <consortium name="Tick Genome and Microbiome Consortium (TIGMIC)"/>
            <person name="Jia N."/>
            <person name="Wang J."/>
            <person name="Shi W."/>
            <person name="Du L."/>
            <person name="Sun Y."/>
            <person name="Zhan W."/>
            <person name="Jiang J.F."/>
            <person name="Wang Q."/>
            <person name="Zhang B."/>
            <person name="Ji P."/>
            <person name="Bell-Sakyi L."/>
            <person name="Cui X.M."/>
            <person name="Yuan T.T."/>
            <person name="Jiang B.G."/>
            <person name="Yang W.F."/>
            <person name="Lam T.T."/>
            <person name="Chang Q.C."/>
            <person name="Ding S.J."/>
            <person name="Wang X.J."/>
            <person name="Zhu J.G."/>
            <person name="Ruan X.D."/>
            <person name="Zhao L."/>
            <person name="Wei J.T."/>
            <person name="Ye R.Z."/>
            <person name="Que T.C."/>
            <person name="Du C.H."/>
            <person name="Zhou Y.H."/>
            <person name="Cheng J.X."/>
            <person name="Dai P.F."/>
            <person name="Guo W.B."/>
            <person name="Han X.H."/>
            <person name="Huang E.J."/>
            <person name="Li L.F."/>
            <person name="Wei W."/>
            <person name="Gao Y.C."/>
            <person name="Liu J.Z."/>
            <person name="Shao H.Z."/>
            <person name="Wang X."/>
            <person name="Wang C.C."/>
            <person name="Yang T.C."/>
            <person name="Huo Q.B."/>
            <person name="Li W."/>
            <person name="Chen H.Y."/>
            <person name="Chen S.E."/>
            <person name="Zhou L.G."/>
            <person name="Ni X.B."/>
            <person name="Tian J.H."/>
            <person name="Sheng Y."/>
            <person name="Liu T."/>
            <person name="Pan Y.S."/>
            <person name="Xia L.Y."/>
            <person name="Li J."/>
            <person name="Zhao F."/>
            <person name="Cao W.C."/>
        </authorList>
    </citation>
    <scope>NUCLEOTIDE SEQUENCE [LARGE SCALE GENOMIC DNA]</scope>
    <source>
        <strain evidence="1">Iper-2018</strain>
    </source>
</reference>
<keyword evidence="2" id="KW-1185">Reference proteome</keyword>
<comment type="caution">
    <text evidence="1">The sequence shown here is derived from an EMBL/GenBank/DDBJ whole genome shotgun (WGS) entry which is preliminary data.</text>
</comment>
<gene>
    <name evidence="1" type="ORF">HPB47_018591</name>
</gene>
<evidence type="ECO:0000313" key="2">
    <source>
        <dbReference type="Proteomes" id="UP000805193"/>
    </source>
</evidence>
<evidence type="ECO:0000313" key="1">
    <source>
        <dbReference type="EMBL" id="KAG0435261.1"/>
    </source>
</evidence>
<accession>A0AC60QKB5</accession>
<sequence length="397" mass="43831">MDIEASSVKRRHEDVVEASQKRRLRQLERQWSVNLAKKPVLNKPRSLSPQRSDRLSQLMLCERSTLYDERIHMGADESKESVSPETLVTPTPLVPSSLITLTRPDPVQSQPASSSLDMEFETDEESTEYTTVMYKKRRHSSDSVVLKTDVQPPDHPGGLTVILTPINPQESLMKLKMKVSDLLELHYSECILLIKKQWQNLKSRSRAELTLSKKADSTTGAGRNDYRLTPLAEAVLAVIGSTSPNFLGIEGGMDTDQASTAPVGLQPTTNEVVGEDQVLSYKVDVDPGVAFLEVLESGDTQDYEPPDWPLDEDEAPVEPGTAAALLRREGPPPVAGGPPEAAAAAEGRPAPLGRGRRDHLVHDRSGGPEHRPQARQPAHGLWTINTTKKSWRSNRRT</sequence>
<name>A0AC60QKB5_IXOPE</name>
<dbReference type="EMBL" id="JABSTQ010007768">
    <property type="protein sequence ID" value="KAG0435261.1"/>
    <property type="molecule type" value="Genomic_DNA"/>
</dbReference>
<protein>
    <submittedName>
        <fullName evidence="1">Uncharacterized protein</fullName>
    </submittedName>
</protein>